<keyword evidence="2 7" id="KW-0418">Kinase</keyword>
<keyword evidence="4" id="KW-0732">Signal</keyword>
<dbReference type="GO" id="GO:0016020">
    <property type="term" value="C:membrane"/>
    <property type="evidence" value="ECO:0007669"/>
    <property type="project" value="InterPro"/>
</dbReference>
<reference evidence="7 8" key="1">
    <citation type="journal article" date="2011" name="J. Bacteriol.">
        <title>Genome sequence of Chthoniobacter flavus Ellin428, an aerobic heterotrophic soil bacterium.</title>
        <authorList>
            <person name="Kant R."/>
            <person name="van Passel M.W."/>
            <person name="Palva A."/>
            <person name="Lucas S."/>
            <person name="Lapidus A."/>
            <person name="Glavina Del Rio T."/>
            <person name="Dalin E."/>
            <person name="Tice H."/>
            <person name="Bruce D."/>
            <person name="Goodwin L."/>
            <person name="Pitluck S."/>
            <person name="Larimer F.W."/>
            <person name="Land M.L."/>
            <person name="Hauser L."/>
            <person name="Sangwan P."/>
            <person name="de Vos W.M."/>
            <person name="Janssen P.H."/>
            <person name="Smidt H."/>
        </authorList>
    </citation>
    <scope>NUCLEOTIDE SEQUENCE [LARGE SCALE GENOMIC DNA]</scope>
    <source>
        <strain evidence="7 8">Ellin428</strain>
    </source>
</reference>
<feature type="domain" description="Signal transduction histidine kinase subgroup 3 dimerisation and phosphoacceptor" evidence="6">
    <location>
        <begin position="486"/>
        <end position="550"/>
    </location>
</feature>
<dbReference type="CDD" id="cd16917">
    <property type="entry name" value="HATPase_UhpB-NarQ-NarX-like"/>
    <property type="match status" value="1"/>
</dbReference>
<dbReference type="Pfam" id="PF02518">
    <property type="entry name" value="HATPase_c"/>
    <property type="match status" value="1"/>
</dbReference>
<keyword evidence="1" id="KW-0808">Transferase</keyword>
<protein>
    <submittedName>
        <fullName evidence="7">Histidine kinase</fullName>
    </submittedName>
</protein>
<dbReference type="SUPFAM" id="SSF55874">
    <property type="entry name" value="ATPase domain of HSP90 chaperone/DNA topoisomerase II/histidine kinase"/>
    <property type="match status" value="1"/>
</dbReference>
<dbReference type="InterPro" id="IPR003594">
    <property type="entry name" value="HATPase_dom"/>
</dbReference>
<dbReference type="Pfam" id="PF07730">
    <property type="entry name" value="HisKA_3"/>
    <property type="match status" value="1"/>
</dbReference>
<dbReference type="Gene3D" id="2.60.120.260">
    <property type="entry name" value="Galactose-binding domain-like"/>
    <property type="match status" value="1"/>
</dbReference>
<dbReference type="RefSeq" id="WP_006978978.1">
    <property type="nucleotide sequence ID" value="NZ_ABVL01000004.1"/>
</dbReference>
<feature type="domain" description="Histidine kinase/HSP90-like ATPase" evidence="5">
    <location>
        <begin position="595"/>
        <end position="682"/>
    </location>
</feature>
<evidence type="ECO:0000256" key="4">
    <source>
        <dbReference type="SAM" id="SignalP"/>
    </source>
</evidence>
<evidence type="ECO:0000256" key="2">
    <source>
        <dbReference type="ARBA" id="ARBA00022777"/>
    </source>
</evidence>
<dbReference type="EMBL" id="ABVL01000004">
    <property type="protein sequence ID" value="EDY20455.1"/>
    <property type="molecule type" value="Genomic_DNA"/>
</dbReference>
<feature type="chain" id="PRO_5002800287" evidence="4">
    <location>
        <begin position="22"/>
        <end position="683"/>
    </location>
</feature>
<feature type="signal peptide" evidence="4">
    <location>
        <begin position="1"/>
        <end position="21"/>
    </location>
</feature>
<dbReference type="STRING" id="497964.CfE428DRAFT_1652"/>
<keyword evidence="8" id="KW-1185">Reference proteome</keyword>
<evidence type="ECO:0000259" key="6">
    <source>
        <dbReference type="Pfam" id="PF07730"/>
    </source>
</evidence>
<dbReference type="InterPro" id="IPR036890">
    <property type="entry name" value="HATPase_C_sf"/>
</dbReference>
<dbReference type="SUPFAM" id="SSF49785">
    <property type="entry name" value="Galactose-binding domain-like"/>
    <property type="match status" value="1"/>
</dbReference>
<dbReference type="InParanoid" id="B4CYB4"/>
<keyword evidence="3" id="KW-0902">Two-component regulatory system</keyword>
<dbReference type="Gene3D" id="1.20.5.1930">
    <property type="match status" value="1"/>
</dbReference>
<dbReference type="InterPro" id="IPR008979">
    <property type="entry name" value="Galactose-bd-like_sf"/>
</dbReference>
<dbReference type="PANTHER" id="PTHR24421">
    <property type="entry name" value="NITRATE/NITRITE SENSOR PROTEIN NARX-RELATED"/>
    <property type="match status" value="1"/>
</dbReference>
<organism evidence="7 8">
    <name type="scientific">Chthoniobacter flavus Ellin428</name>
    <dbReference type="NCBI Taxonomy" id="497964"/>
    <lineage>
        <taxon>Bacteria</taxon>
        <taxon>Pseudomonadati</taxon>
        <taxon>Verrucomicrobiota</taxon>
        <taxon>Spartobacteria</taxon>
        <taxon>Chthoniobacterales</taxon>
        <taxon>Chthoniobacteraceae</taxon>
        <taxon>Chthoniobacter</taxon>
    </lineage>
</organism>
<gene>
    <name evidence="7" type="ORF">CfE428DRAFT_1652</name>
</gene>
<name>B4CYB4_9BACT</name>
<dbReference type="GO" id="GO:0000155">
    <property type="term" value="F:phosphorelay sensor kinase activity"/>
    <property type="evidence" value="ECO:0007669"/>
    <property type="project" value="InterPro"/>
</dbReference>
<accession>B4CYB4</accession>
<dbReference type="InterPro" id="IPR011712">
    <property type="entry name" value="Sig_transdc_His_kin_sub3_dim/P"/>
</dbReference>
<dbReference type="InterPro" id="IPR050482">
    <property type="entry name" value="Sensor_HK_TwoCompSys"/>
</dbReference>
<dbReference type="Gene3D" id="3.30.565.10">
    <property type="entry name" value="Histidine kinase-like ATPase, C-terminal domain"/>
    <property type="match status" value="1"/>
</dbReference>
<evidence type="ECO:0000256" key="3">
    <source>
        <dbReference type="ARBA" id="ARBA00023012"/>
    </source>
</evidence>
<dbReference type="AlphaFoldDB" id="B4CYB4"/>
<evidence type="ECO:0000256" key="1">
    <source>
        <dbReference type="ARBA" id="ARBA00022679"/>
    </source>
</evidence>
<evidence type="ECO:0000313" key="8">
    <source>
        <dbReference type="Proteomes" id="UP000005824"/>
    </source>
</evidence>
<proteinExistence type="predicted"/>
<dbReference type="GO" id="GO:0046983">
    <property type="term" value="F:protein dimerization activity"/>
    <property type="evidence" value="ECO:0007669"/>
    <property type="project" value="InterPro"/>
</dbReference>
<dbReference type="Proteomes" id="UP000005824">
    <property type="component" value="Unassembled WGS sequence"/>
</dbReference>
<sequence precursor="true">MLFPLRHLLVAFCAFGTGALAAEPIRLEPVEATTAADARFAEAVDGVETADNGWMVPQSTPQSGVFRCVPPMAAGRVRFSLVFGSGQKDSCFGEFSISVTTDRNPSLAGHWQLVFPTSFSANQGWLDRAYPHLHFVDHPGKTTARVGGILPDDGVTGIRVEVWPSPMGPASNAILTELRMERMPFGTTNIALGCPVTASHALPEKQYAESLTDGLIGSYAHPANSRLGRDFYFEIDLRRTRDLDHISLRGRAQSGTGGQFTHLHLQLFDEEPESDAGPVWEGKVRETAPEAEPGTAAVVRSADGQGTFRGRYLRIFSTSVAPYSPQIAEVEVYESLVPSGVQVRSNDRLVTGLPAVRIPAGANWLAFTLEEPPLRDGMTLGKRLRIVGGPDGWIAPNWHGAVETRGLPPGEYLIEAQLRHSDFEWNSASLRIPLIVLAPWWKNPWAQLTVALAAVASAALLAWHIARRRVAWQLAELERSQELSQERRRIARDMHDVVGARLTQLTVMHELFAAQETLSWKTRERLEELTTTARDAVGALDEAVWAINPRNDTLQNIADYLCHAASSYLSPLDIRLRQHAPEAWPEREVGAQKRHQLLLAFKEALQNIVKHAGANLVTLTLRFEDPVMVICLDDNGCGLPPDAAGPEKDGLENMRTRLAAVGGSCVAQTRAEGGTRVEFRLPV</sequence>
<dbReference type="eggNOG" id="COG4585">
    <property type="taxonomic scope" value="Bacteria"/>
</dbReference>
<evidence type="ECO:0000259" key="5">
    <source>
        <dbReference type="Pfam" id="PF02518"/>
    </source>
</evidence>
<evidence type="ECO:0000313" key="7">
    <source>
        <dbReference type="EMBL" id="EDY20455.1"/>
    </source>
</evidence>
<comment type="caution">
    <text evidence="7">The sequence shown here is derived from an EMBL/GenBank/DDBJ whole genome shotgun (WGS) entry which is preliminary data.</text>
</comment>